<evidence type="ECO:0000256" key="2">
    <source>
        <dbReference type="ARBA" id="ARBA00022723"/>
    </source>
</evidence>
<dbReference type="GO" id="GO:0006020">
    <property type="term" value="P:inositol metabolic process"/>
    <property type="evidence" value="ECO:0007669"/>
    <property type="project" value="TreeGrafter"/>
</dbReference>
<dbReference type="GO" id="GO:0046854">
    <property type="term" value="P:phosphatidylinositol phosphate biosynthetic process"/>
    <property type="evidence" value="ECO:0007669"/>
    <property type="project" value="InterPro"/>
</dbReference>
<dbReference type="PANTHER" id="PTHR20854">
    <property type="entry name" value="INOSITOL MONOPHOSPHATASE"/>
    <property type="match status" value="1"/>
</dbReference>
<gene>
    <name evidence="5" type="ORF">E3E12_00170</name>
</gene>
<feature type="binding site" evidence="4">
    <location>
        <position position="225"/>
    </location>
    <ligand>
        <name>Mg(2+)</name>
        <dbReference type="ChEBI" id="CHEBI:18420"/>
        <label>1</label>
        <note>catalytic</note>
    </ligand>
</feature>
<dbReference type="GO" id="GO:0046872">
    <property type="term" value="F:metal ion binding"/>
    <property type="evidence" value="ECO:0007669"/>
    <property type="project" value="UniProtKB-KW"/>
</dbReference>
<dbReference type="KEGG" id="swf:E3E12_00170"/>
<dbReference type="PROSITE" id="PS00630">
    <property type="entry name" value="IMP_2"/>
    <property type="match status" value="1"/>
</dbReference>
<protein>
    <submittedName>
        <fullName evidence="5">Inositol monophosphatase</fullName>
    </submittedName>
</protein>
<evidence type="ECO:0000313" key="6">
    <source>
        <dbReference type="Proteomes" id="UP000318709"/>
    </source>
</evidence>
<evidence type="ECO:0000256" key="4">
    <source>
        <dbReference type="PIRSR" id="PIRSR600760-2"/>
    </source>
</evidence>
<dbReference type="Proteomes" id="UP000318709">
    <property type="component" value="Chromosome"/>
</dbReference>
<name>A0A4Y6U922_9PROT</name>
<dbReference type="PANTHER" id="PTHR20854:SF4">
    <property type="entry name" value="INOSITOL-1-MONOPHOSPHATASE-RELATED"/>
    <property type="match status" value="1"/>
</dbReference>
<comment type="cofactor">
    <cofactor evidence="4">
        <name>Mg(2+)</name>
        <dbReference type="ChEBI" id="CHEBI:18420"/>
    </cofactor>
</comment>
<dbReference type="InterPro" id="IPR000760">
    <property type="entry name" value="Inositol_monophosphatase-like"/>
</dbReference>
<dbReference type="Pfam" id="PF00459">
    <property type="entry name" value="Inositol_P"/>
    <property type="match status" value="1"/>
</dbReference>
<reference evidence="5 6" key="1">
    <citation type="submission" date="2019-03" db="EMBL/GenBank/DDBJ databases">
        <title>The complete genome sequence of Swingsia_sp. F3b2 LMG30590(T).</title>
        <authorList>
            <person name="Chua K.-O."/>
            <person name="Chan K.-G."/>
            <person name="See-Too W.-S."/>
        </authorList>
    </citation>
    <scope>NUCLEOTIDE SEQUENCE [LARGE SCALE GENOMIC DNA]</scope>
    <source>
        <strain evidence="5 6">F3b2</strain>
    </source>
</reference>
<accession>A0A4Y6U922</accession>
<dbReference type="OrthoDB" id="9785695at2"/>
<dbReference type="Gene3D" id="3.40.190.80">
    <property type="match status" value="1"/>
</dbReference>
<feature type="binding site" evidence="4">
    <location>
        <position position="99"/>
    </location>
    <ligand>
        <name>Mg(2+)</name>
        <dbReference type="ChEBI" id="CHEBI:18420"/>
        <label>1</label>
        <note>catalytic</note>
    </ligand>
</feature>
<organism evidence="5 6">
    <name type="scientific">Formicincola oecophyllae</name>
    <dbReference type="NCBI Taxonomy" id="2558361"/>
    <lineage>
        <taxon>Bacteria</taxon>
        <taxon>Pseudomonadati</taxon>
        <taxon>Pseudomonadota</taxon>
        <taxon>Alphaproteobacteria</taxon>
        <taxon>Acetobacterales</taxon>
        <taxon>Acetobacteraceae</taxon>
        <taxon>Formicincola</taxon>
    </lineage>
</organism>
<dbReference type="PRINTS" id="PR00377">
    <property type="entry name" value="IMPHPHTASES"/>
</dbReference>
<dbReference type="GO" id="GO:0007165">
    <property type="term" value="P:signal transduction"/>
    <property type="evidence" value="ECO:0007669"/>
    <property type="project" value="TreeGrafter"/>
</dbReference>
<dbReference type="Gene3D" id="3.30.540.10">
    <property type="entry name" value="Fructose-1,6-Bisphosphatase, subunit A, domain 1"/>
    <property type="match status" value="1"/>
</dbReference>
<dbReference type="InterPro" id="IPR020550">
    <property type="entry name" value="Inositol_monophosphatase_CS"/>
</dbReference>
<dbReference type="RefSeq" id="WP_141442523.1">
    <property type="nucleotide sequence ID" value="NZ_CP038231.1"/>
</dbReference>
<dbReference type="GO" id="GO:0008934">
    <property type="term" value="F:inositol monophosphate 1-phosphatase activity"/>
    <property type="evidence" value="ECO:0007669"/>
    <property type="project" value="TreeGrafter"/>
</dbReference>
<evidence type="ECO:0000256" key="1">
    <source>
        <dbReference type="ARBA" id="ARBA00009759"/>
    </source>
</evidence>
<keyword evidence="2 4" id="KW-0479">Metal-binding</keyword>
<evidence type="ECO:0000313" key="5">
    <source>
        <dbReference type="EMBL" id="QDH12881.1"/>
    </source>
</evidence>
<feature type="binding site" evidence="4">
    <location>
        <position position="83"/>
    </location>
    <ligand>
        <name>Mg(2+)</name>
        <dbReference type="ChEBI" id="CHEBI:18420"/>
        <label>1</label>
        <note>catalytic</note>
    </ligand>
</feature>
<comment type="similarity">
    <text evidence="1">Belongs to the inositol monophosphatase superfamily.</text>
</comment>
<feature type="binding site" evidence="4">
    <location>
        <position position="101"/>
    </location>
    <ligand>
        <name>Mg(2+)</name>
        <dbReference type="ChEBI" id="CHEBI:18420"/>
        <label>1</label>
        <note>catalytic</note>
    </ligand>
</feature>
<proteinExistence type="inferred from homology"/>
<feature type="binding site" evidence="4">
    <location>
        <position position="102"/>
    </location>
    <ligand>
        <name>Mg(2+)</name>
        <dbReference type="ChEBI" id="CHEBI:18420"/>
        <label>1</label>
        <note>catalytic</note>
    </ligand>
</feature>
<dbReference type="SUPFAM" id="SSF56655">
    <property type="entry name" value="Carbohydrate phosphatase"/>
    <property type="match status" value="1"/>
</dbReference>
<keyword evidence="3 4" id="KW-0460">Magnesium</keyword>
<evidence type="ECO:0000256" key="3">
    <source>
        <dbReference type="ARBA" id="ARBA00022842"/>
    </source>
</evidence>
<dbReference type="EMBL" id="CP038231">
    <property type="protein sequence ID" value="QDH12881.1"/>
    <property type="molecule type" value="Genomic_DNA"/>
</dbReference>
<keyword evidence="6" id="KW-1185">Reference proteome</keyword>
<sequence length="279" mass="29307">MADVIPENHLRLAPPGVEGRFTTALALMGQAAELAMVMRPAPGAPQAAMKGQQDYVTAADKAVEKLLREGLLAAFPGDAFLGEETGGARRPEGWRWIADPIDGTSNYARGRDRWCVSLGLFWNDTPMMGIISAPTTLKTYAAIKGCGAWRNGQPMKAATTKSTSHAMVEVGWSPWVEKGWYEARMVNVLSTGAMPRTLGSGALALADVACGRQDGYLEKVIQLWDVAAALVLLEEAGASVTPFLQQGGLEGGAQIFAASPALAAPLAAALGLVGQTTTP</sequence>
<dbReference type="AlphaFoldDB" id="A0A4Y6U922"/>